<dbReference type="AlphaFoldDB" id="A0A8J2K6W4"/>
<keyword evidence="2 4" id="KW-0328">Glycosyltransferase</keyword>
<feature type="transmembrane region" description="Helical" evidence="5">
    <location>
        <begin position="489"/>
        <end position="517"/>
    </location>
</feature>
<keyword evidence="3 4" id="KW-0808">Transferase</keyword>
<accession>A0A8J2K6W4</accession>
<comment type="caution">
    <text evidence="6">The sequence shown here is derived from an EMBL/GenBank/DDBJ whole genome shotgun (WGS) entry which is preliminary data.</text>
</comment>
<name>A0A8J2K6W4_9HEXA</name>
<organism evidence="6 7">
    <name type="scientific">Allacma fusca</name>
    <dbReference type="NCBI Taxonomy" id="39272"/>
    <lineage>
        <taxon>Eukaryota</taxon>
        <taxon>Metazoa</taxon>
        <taxon>Ecdysozoa</taxon>
        <taxon>Arthropoda</taxon>
        <taxon>Hexapoda</taxon>
        <taxon>Collembola</taxon>
        <taxon>Symphypleona</taxon>
        <taxon>Sminthuridae</taxon>
        <taxon>Allacma</taxon>
    </lineage>
</organism>
<dbReference type="PROSITE" id="PS00375">
    <property type="entry name" value="UDPGT"/>
    <property type="match status" value="1"/>
</dbReference>
<evidence type="ECO:0000256" key="1">
    <source>
        <dbReference type="ARBA" id="ARBA00009995"/>
    </source>
</evidence>
<dbReference type="PANTHER" id="PTHR48043">
    <property type="entry name" value="EG:EG0003.4 PROTEIN-RELATED"/>
    <property type="match status" value="1"/>
</dbReference>
<dbReference type="FunFam" id="3.40.50.2000:FF:000021">
    <property type="entry name" value="UDP-glucuronosyltransferase"/>
    <property type="match status" value="1"/>
</dbReference>
<reference evidence="6" key="1">
    <citation type="submission" date="2021-06" db="EMBL/GenBank/DDBJ databases">
        <authorList>
            <person name="Hodson N. C."/>
            <person name="Mongue J. A."/>
            <person name="Jaron S. K."/>
        </authorList>
    </citation>
    <scope>NUCLEOTIDE SEQUENCE</scope>
</reference>
<keyword evidence="5" id="KW-0472">Membrane</keyword>
<evidence type="ECO:0000256" key="3">
    <source>
        <dbReference type="ARBA" id="ARBA00022679"/>
    </source>
</evidence>
<evidence type="ECO:0000313" key="7">
    <source>
        <dbReference type="Proteomes" id="UP000708208"/>
    </source>
</evidence>
<dbReference type="EMBL" id="CAJVCH010200146">
    <property type="protein sequence ID" value="CAG7730768.1"/>
    <property type="molecule type" value="Genomic_DNA"/>
</dbReference>
<keyword evidence="5" id="KW-1133">Transmembrane helix</keyword>
<keyword evidence="5" id="KW-0812">Transmembrane</keyword>
<dbReference type="OrthoDB" id="5835829at2759"/>
<gene>
    <name evidence="6" type="ORF">AFUS01_LOCUS19388</name>
</gene>
<dbReference type="Proteomes" id="UP000708208">
    <property type="component" value="Unassembled WGS sequence"/>
</dbReference>
<keyword evidence="7" id="KW-1185">Reference proteome</keyword>
<evidence type="ECO:0000256" key="4">
    <source>
        <dbReference type="RuleBase" id="RU003718"/>
    </source>
</evidence>
<dbReference type="PANTHER" id="PTHR48043:SF114">
    <property type="entry name" value="IP04436P-RELATED"/>
    <property type="match status" value="1"/>
</dbReference>
<evidence type="ECO:0008006" key="8">
    <source>
        <dbReference type="Google" id="ProtNLM"/>
    </source>
</evidence>
<dbReference type="InterPro" id="IPR002213">
    <property type="entry name" value="UDP_glucos_trans"/>
</dbReference>
<dbReference type="CDD" id="cd03784">
    <property type="entry name" value="GT1_Gtf-like"/>
    <property type="match status" value="1"/>
</dbReference>
<sequence>MISISKTFYQSVLLLEIFFVSINSENILVFIGIHSSYSHRASIEPLAYKLAERGHNVTFLNPERFHQTKRPNLTEFCPPIVKVHNDLVHDTFGVAGLKSRLRSKYAADLIADYGRSMFEVAISGCEATFRSFEMQQLLKTTNFDLIIVDKCSISDCIHALGHKLGAKVIEYQGLGMLFPWDYFNYGIPLEPWRIPMFDVAYETEELTFLDRIKSMYSILRWYYVYQTVYLEGLDKMTREVLNIPEMPPLKNLVLDVSLILFNFHPSDHFVKSIPPFVVPAGGMHLQDSRKPLPRDLETFIQESTKGFIYISFGSIIKISTVPPKFVQVFLEAMESLKDYQFLWKWEGEKPENVSSNVMVQSWFPQQDVLAHPKIRGFISQGGQISVQQAVHNGVPLILFPVNGDQDFNAKRLRSAGNGIDMELFGLTADILRDSVLKLVEDKSYSTVAAKLKRMSRDRPMSPVDTAVWWTEYVLRHDDTRFLKPTTKPWWMILSVDIVGFVAFILFMTLSVAIALILKARQWYCKLLLESKVRLNISIADAKKKLL</sequence>
<evidence type="ECO:0000256" key="2">
    <source>
        <dbReference type="ARBA" id="ARBA00022676"/>
    </source>
</evidence>
<protein>
    <recommendedName>
        <fullName evidence="8">Glucuronosyltransferase</fullName>
    </recommendedName>
</protein>
<evidence type="ECO:0000256" key="5">
    <source>
        <dbReference type="SAM" id="Phobius"/>
    </source>
</evidence>
<comment type="similarity">
    <text evidence="1 4">Belongs to the UDP-glycosyltransferase family.</text>
</comment>
<dbReference type="InterPro" id="IPR050271">
    <property type="entry name" value="UDP-glycosyltransferase"/>
</dbReference>
<dbReference type="Pfam" id="PF00201">
    <property type="entry name" value="UDPGT"/>
    <property type="match status" value="1"/>
</dbReference>
<dbReference type="InterPro" id="IPR035595">
    <property type="entry name" value="UDP_glycos_trans_CS"/>
</dbReference>
<proteinExistence type="inferred from homology"/>
<evidence type="ECO:0000313" key="6">
    <source>
        <dbReference type="EMBL" id="CAG7730768.1"/>
    </source>
</evidence>
<dbReference type="GO" id="GO:0008194">
    <property type="term" value="F:UDP-glycosyltransferase activity"/>
    <property type="evidence" value="ECO:0007669"/>
    <property type="project" value="InterPro"/>
</dbReference>